<dbReference type="AlphaFoldDB" id="A0ABC8WH15"/>
<reference evidence="2" key="1">
    <citation type="submission" date="2024-10" db="EMBL/GenBank/DDBJ databases">
        <authorList>
            <person name="Ryan C."/>
        </authorList>
    </citation>
    <scope>NUCLEOTIDE SEQUENCE [LARGE SCALE GENOMIC DNA]</scope>
</reference>
<dbReference type="PANTHER" id="PTHR32141">
    <property type="match status" value="1"/>
</dbReference>
<gene>
    <name evidence="2" type="ORF">URODEC1_LOCUS12625</name>
</gene>
<dbReference type="Gene3D" id="3.80.10.10">
    <property type="entry name" value="Ribonuclease Inhibitor"/>
    <property type="match status" value="1"/>
</dbReference>
<evidence type="ECO:0000313" key="3">
    <source>
        <dbReference type="Proteomes" id="UP001497457"/>
    </source>
</evidence>
<sequence>MFSVGADLLSSLADDILRRILHFVPFKEAASTSVLSQRWRSLWRTSGAVNLDVRVPYNVAKHGSLYSLRNELFFAHRDAFVRAAEAALDAADARVTRLTLRVDDPKGDHTYKFLHVDNTAARRIEVLRVAAVRAGMDASSFPHNEEEHDRFKRTYKLRLRSMRFKALRVLDLTRCKGLKQASAADALPRLETMRLRLCSLKSVNVQALLDAAPRLANVHLKRVFFRANRTGVAKAPGVCLRCSAVTELVMEFCGMKGQERSRVDRGFFEIDAPRLRYLRYKGSERQFSLASLVPDMFVQNFTSVKVLKLKVNNLKDIAMDKARRGELLCTFHNAVRLELEGAHHPTSSKAAAVAIANLLRCCPAVRELRLKLSTVPSDAKEYLSSFLERKGQLDYENSLDRFMHRS</sequence>
<dbReference type="InterPro" id="IPR036047">
    <property type="entry name" value="F-box-like_dom_sf"/>
</dbReference>
<protein>
    <recommendedName>
        <fullName evidence="1">F-box domain-containing protein</fullName>
    </recommendedName>
</protein>
<feature type="domain" description="F-box" evidence="1">
    <location>
        <begin position="9"/>
        <end position="45"/>
    </location>
</feature>
<keyword evidence="3" id="KW-1185">Reference proteome</keyword>
<dbReference type="EMBL" id="OZ075122">
    <property type="protein sequence ID" value="CAL4907642.1"/>
    <property type="molecule type" value="Genomic_DNA"/>
</dbReference>
<proteinExistence type="predicted"/>
<dbReference type="CDD" id="cd22160">
    <property type="entry name" value="F-box_AtFBL13-like"/>
    <property type="match status" value="1"/>
</dbReference>
<evidence type="ECO:0000259" key="1">
    <source>
        <dbReference type="Pfam" id="PF00646"/>
    </source>
</evidence>
<dbReference type="InterPro" id="IPR032675">
    <property type="entry name" value="LRR_dom_sf"/>
</dbReference>
<accession>A0ABC8WH15</accession>
<name>A0ABC8WH15_9POAL</name>
<organism evidence="2 3">
    <name type="scientific">Urochloa decumbens</name>
    <dbReference type="NCBI Taxonomy" id="240449"/>
    <lineage>
        <taxon>Eukaryota</taxon>
        <taxon>Viridiplantae</taxon>
        <taxon>Streptophyta</taxon>
        <taxon>Embryophyta</taxon>
        <taxon>Tracheophyta</taxon>
        <taxon>Spermatophyta</taxon>
        <taxon>Magnoliopsida</taxon>
        <taxon>Liliopsida</taxon>
        <taxon>Poales</taxon>
        <taxon>Poaceae</taxon>
        <taxon>PACMAD clade</taxon>
        <taxon>Panicoideae</taxon>
        <taxon>Panicodae</taxon>
        <taxon>Paniceae</taxon>
        <taxon>Melinidinae</taxon>
        <taxon>Urochloa</taxon>
    </lineage>
</organism>
<dbReference type="InterPro" id="IPR053781">
    <property type="entry name" value="F-box_AtFBL13-like"/>
</dbReference>
<dbReference type="PANTHER" id="PTHR32141:SF26">
    <property type="entry name" value="OS08G0328600 PROTEIN"/>
    <property type="match status" value="1"/>
</dbReference>
<dbReference type="SUPFAM" id="SSF52047">
    <property type="entry name" value="RNI-like"/>
    <property type="match status" value="1"/>
</dbReference>
<dbReference type="InterPro" id="IPR001810">
    <property type="entry name" value="F-box_dom"/>
</dbReference>
<dbReference type="Pfam" id="PF00646">
    <property type="entry name" value="F-box"/>
    <property type="match status" value="1"/>
</dbReference>
<dbReference type="SUPFAM" id="SSF81383">
    <property type="entry name" value="F-box domain"/>
    <property type="match status" value="1"/>
</dbReference>
<evidence type="ECO:0000313" key="2">
    <source>
        <dbReference type="EMBL" id="CAL4907642.1"/>
    </source>
</evidence>
<dbReference type="Proteomes" id="UP001497457">
    <property type="component" value="Chromosome 12b"/>
</dbReference>
<dbReference type="InterPro" id="IPR055302">
    <property type="entry name" value="F-box_dom-containing"/>
</dbReference>